<keyword evidence="9" id="KW-1185">Reference proteome</keyword>
<dbReference type="SUPFAM" id="SSF88946">
    <property type="entry name" value="Sigma2 domain of RNA polymerase sigma factors"/>
    <property type="match status" value="1"/>
</dbReference>
<dbReference type="SUPFAM" id="SSF88659">
    <property type="entry name" value="Sigma3 and sigma4 domains of RNA polymerase sigma factors"/>
    <property type="match status" value="1"/>
</dbReference>
<keyword evidence="4" id="KW-0238">DNA-binding</keyword>
<feature type="domain" description="RNA polymerase sigma factor 70 region 4 type 2" evidence="7">
    <location>
        <begin position="116"/>
        <end position="166"/>
    </location>
</feature>
<evidence type="ECO:0000256" key="2">
    <source>
        <dbReference type="ARBA" id="ARBA00023015"/>
    </source>
</evidence>
<evidence type="ECO:0000256" key="4">
    <source>
        <dbReference type="ARBA" id="ARBA00023125"/>
    </source>
</evidence>
<organism evidence="8 9">
    <name type="scientific">Runella defluvii</name>
    <dbReference type="NCBI Taxonomy" id="370973"/>
    <lineage>
        <taxon>Bacteria</taxon>
        <taxon>Pseudomonadati</taxon>
        <taxon>Bacteroidota</taxon>
        <taxon>Cytophagia</taxon>
        <taxon>Cytophagales</taxon>
        <taxon>Spirosomataceae</taxon>
        <taxon>Runella</taxon>
    </lineage>
</organism>
<dbReference type="InterPro" id="IPR007627">
    <property type="entry name" value="RNA_pol_sigma70_r2"/>
</dbReference>
<evidence type="ECO:0000256" key="5">
    <source>
        <dbReference type="ARBA" id="ARBA00023163"/>
    </source>
</evidence>
<dbReference type="CDD" id="cd06171">
    <property type="entry name" value="Sigma70_r4"/>
    <property type="match status" value="1"/>
</dbReference>
<sequence length="185" mass="21331">MITLATIQKAQHRDKMAQKQLFEGYGNVIYRLAFRYLRERADAEDVVSEAFCLAFENIGKATFQSVPFFEAWLKRITVNEALKSLRKRANFHLLSDSEFEIEAVSENTIERLSAAQIWEIVSQLPVGYRTVFNLYEIEGYSHAEIAKMLNISEGTSKSQLSKAKSLLQKRVIELEKDYVQSKIVR</sequence>
<dbReference type="InterPro" id="IPR039425">
    <property type="entry name" value="RNA_pol_sigma-70-like"/>
</dbReference>
<evidence type="ECO:0000256" key="1">
    <source>
        <dbReference type="ARBA" id="ARBA00010641"/>
    </source>
</evidence>
<evidence type="ECO:0000313" key="9">
    <source>
        <dbReference type="Proteomes" id="UP000541352"/>
    </source>
</evidence>
<evidence type="ECO:0000259" key="7">
    <source>
        <dbReference type="Pfam" id="PF08281"/>
    </source>
</evidence>
<dbReference type="Gene3D" id="1.10.10.10">
    <property type="entry name" value="Winged helix-like DNA-binding domain superfamily/Winged helix DNA-binding domain"/>
    <property type="match status" value="1"/>
</dbReference>
<dbReference type="InterPro" id="IPR013324">
    <property type="entry name" value="RNA_pol_sigma_r3/r4-like"/>
</dbReference>
<dbReference type="Pfam" id="PF04542">
    <property type="entry name" value="Sigma70_r2"/>
    <property type="match status" value="1"/>
</dbReference>
<dbReference type="Gene3D" id="1.10.1740.10">
    <property type="match status" value="1"/>
</dbReference>
<dbReference type="GO" id="GO:0016987">
    <property type="term" value="F:sigma factor activity"/>
    <property type="evidence" value="ECO:0007669"/>
    <property type="project" value="UniProtKB-KW"/>
</dbReference>
<protein>
    <submittedName>
        <fullName evidence="8">RNA polymerase sigma-70 factor (ECF subfamily)</fullName>
    </submittedName>
</protein>
<comment type="caution">
    <text evidence="8">The sequence shown here is derived from an EMBL/GenBank/DDBJ whole genome shotgun (WGS) entry which is preliminary data.</text>
</comment>
<dbReference type="InterPro" id="IPR014284">
    <property type="entry name" value="RNA_pol_sigma-70_dom"/>
</dbReference>
<dbReference type="PANTHER" id="PTHR43133">
    <property type="entry name" value="RNA POLYMERASE ECF-TYPE SIGMA FACTO"/>
    <property type="match status" value="1"/>
</dbReference>
<dbReference type="AlphaFoldDB" id="A0A7W5ZGD1"/>
<dbReference type="GO" id="GO:0003677">
    <property type="term" value="F:DNA binding"/>
    <property type="evidence" value="ECO:0007669"/>
    <property type="project" value="UniProtKB-KW"/>
</dbReference>
<dbReference type="GO" id="GO:0006352">
    <property type="term" value="P:DNA-templated transcription initiation"/>
    <property type="evidence" value="ECO:0007669"/>
    <property type="project" value="InterPro"/>
</dbReference>
<accession>A0A7W5ZGD1</accession>
<reference evidence="8 9" key="1">
    <citation type="submission" date="2020-08" db="EMBL/GenBank/DDBJ databases">
        <title>Genomic Encyclopedia of Type Strains, Phase IV (KMG-IV): sequencing the most valuable type-strain genomes for metagenomic binning, comparative biology and taxonomic classification.</title>
        <authorList>
            <person name="Goeker M."/>
        </authorList>
    </citation>
    <scope>NUCLEOTIDE SEQUENCE [LARGE SCALE GENOMIC DNA]</scope>
    <source>
        <strain evidence="8 9">DSM 17976</strain>
    </source>
</reference>
<dbReference type="Pfam" id="PF08281">
    <property type="entry name" value="Sigma70_r4_2"/>
    <property type="match status" value="1"/>
</dbReference>
<feature type="domain" description="RNA polymerase sigma-70 region 2" evidence="6">
    <location>
        <begin position="21"/>
        <end position="89"/>
    </location>
</feature>
<dbReference type="InterPro" id="IPR036388">
    <property type="entry name" value="WH-like_DNA-bd_sf"/>
</dbReference>
<dbReference type="NCBIfam" id="TIGR02937">
    <property type="entry name" value="sigma70-ECF"/>
    <property type="match status" value="1"/>
</dbReference>
<proteinExistence type="inferred from homology"/>
<dbReference type="RefSeq" id="WP_183970851.1">
    <property type="nucleotide sequence ID" value="NZ_JACIBY010000001.1"/>
</dbReference>
<dbReference type="InterPro" id="IPR013249">
    <property type="entry name" value="RNA_pol_sigma70_r4_t2"/>
</dbReference>
<evidence type="ECO:0000256" key="3">
    <source>
        <dbReference type="ARBA" id="ARBA00023082"/>
    </source>
</evidence>
<name>A0A7W5ZGD1_9BACT</name>
<keyword evidence="2" id="KW-0805">Transcription regulation</keyword>
<dbReference type="Proteomes" id="UP000541352">
    <property type="component" value="Unassembled WGS sequence"/>
</dbReference>
<keyword evidence="3" id="KW-0731">Sigma factor</keyword>
<dbReference type="PANTHER" id="PTHR43133:SF8">
    <property type="entry name" value="RNA POLYMERASE SIGMA FACTOR HI_1459-RELATED"/>
    <property type="match status" value="1"/>
</dbReference>
<dbReference type="InterPro" id="IPR013325">
    <property type="entry name" value="RNA_pol_sigma_r2"/>
</dbReference>
<gene>
    <name evidence="8" type="ORF">FHS57_000032</name>
</gene>
<keyword evidence="5" id="KW-0804">Transcription</keyword>
<evidence type="ECO:0000259" key="6">
    <source>
        <dbReference type="Pfam" id="PF04542"/>
    </source>
</evidence>
<dbReference type="EMBL" id="JACIBY010000001">
    <property type="protein sequence ID" value="MBB3836050.1"/>
    <property type="molecule type" value="Genomic_DNA"/>
</dbReference>
<evidence type="ECO:0000313" key="8">
    <source>
        <dbReference type="EMBL" id="MBB3836050.1"/>
    </source>
</evidence>
<comment type="similarity">
    <text evidence="1">Belongs to the sigma-70 factor family. ECF subfamily.</text>
</comment>